<dbReference type="InterPro" id="IPR036879">
    <property type="entry name" value="TF_MADSbox_sf"/>
</dbReference>
<dbReference type="GO" id="GO:0005634">
    <property type="term" value="C:nucleus"/>
    <property type="evidence" value="ECO:0007669"/>
    <property type="project" value="UniProtKB-SubCell"/>
</dbReference>
<keyword evidence="4" id="KW-0804">Transcription</keyword>
<evidence type="ECO:0000256" key="4">
    <source>
        <dbReference type="ARBA" id="ARBA00023163"/>
    </source>
</evidence>
<name>A0A437AM15_9MICR</name>
<dbReference type="PROSITE" id="PS50066">
    <property type="entry name" value="MADS_BOX_2"/>
    <property type="match status" value="1"/>
</dbReference>
<organism evidence="7 8">
    <name type="scientific">Tubulinosema ratisbonensis</name>
    <dbReference type="NCBI Taxonomy" id="291195"/>
    <lineage>
        <taxon>Eukaryota</taxon>
        <taxon>Fungi</taxon>
        <taxon>Fungi incertae sedis</taxon>
        <taxon>Microsporidia</taxon>
        <taxon>Tubulinosematoidea</taxon>
        <taxon>Tubulinosematidae</taxon>
        <taxon>Tubulinosema</taxon>
    </lineage>
</organism>
<dbReference type="AlphaFoldDB" id="A0A437AM15"/>
<evidence type="ECO:0000259" key="6">
    <source>
        <dbReference type="PROSITE" id="PS50066"/>
    </source>
</evidence>
<protein>
    <submittedName>
        <fullName evidence="7">Regulator of arginine MADS box-containing</fullName>
    </submittedName>
</protein>
<keyword evidence="3" id="KW-0238">DNA-binding</keyword>
<dbReference type="SUPFAM" id="SSF55455">
    <property type="entry name" value="SRF-like"/>
    <property type="match status" value="1"/>
</dbReference>
<evidence type="ECO:0000256" key="3">
    <source>
        <dbReference type="ARBA" id="ARBA00023125"/>
    </source>
</evidence>
<keyword evidence="8" id="KW-1185">Reference proteome</keyword>
<dbReference type="InterPro" id="IPR050142">
    <property type="entry name" value="MADS-box/MEF2_TF"/>
</dbReference>
<evidence type="ECO:0000256" key="5">
    <source>
        <dbReference type="ARBA" id="ARBA00023242"/>
    </source>
</evidence>
<dbReference type="SMART" id="SM00432">
    <property type="entry name" value="MADS"/>
    <property type="match status" value="1"/>
</dbReference>
<dbReference type="PANTHER" id="PTHR48019">
    <property type="entry name" value="SERUM RESPONSE FACTOR HOMOLOG"/>
    <property type="match status" value="1"/>
</dbReference>
<keyword evidence="2" id="KW-0805">Transcription regulation</keyword>
<comment type="subcellular location">
    <subcellularLocation>
        <location evidence="1">Nucleus</location>
    </subcellularLocation>
</comment>
<dbReference type="InterPro" id="IPR002100">
    <property type="entry name" value="TF_MADSbox"/>
</dbReference>
<evidence type="ECO:0000256" key="2">
    <source>
        <dbReference type="ARBA" id="ARBA00023015"/>
    </source>
</evidence>
<dbReference type="GO" id="GO:0000981">
    <property type="term" value="F:DNA-binding transcription factor activity, RNA polymerase II-specific"/>
    <property type="evidence" value="ECO:0007669"/>
    <property type="project" value="InterPro"/>
</dbReference>
<dbReference type="Pfam" id="PF00319">
    <property type="entry name" value="SRF-TF"/>
    <property type="match status" value="1"/>
</dbReference>
<accession>A0A437AM15</accession>
<dbReference type="FunFam" id="3.40.1810.10:FF:000002">
    <property type="entry name" value="Serum response factor b"/>
    <property type="match status" value="1"/>
</dbReference>
<dbReference type="GO" id="GO:0045944">
    <property type="term" value="P:positive regulation of transcription by RNA polymerase II"/>
    <property type="evidence" value="ECO:0007669"/>
    <property type="project" value="InterPro"/>
</dbReference>
<dbReference type="OrthoDB" id="2284405at2759"/>
<dbReference type="PRINTS" id="PR00404">
    <property type="entry name" value="MADSDOMAIN"/>
</dbReference>
<reference evidence="7 8" key="1">
    <citation type="submission" date="2018-10" db="EMBL/GenBank/DDBJ databases">
        <title>Draft genome sequence of the microsporidian Tubulinosema ratisbonensis.</title>
        <authorList>
            <person name="Polonais V."/>
            <person name="Peyretaillade E."/>
            <person name="Niehus S."/>
            <person name="Wawrzyniak I."/>
            <person name="Franchet A."/>
            <person name="Gaspin C."/>
            <person name="Reichstadt M."/>
            <person name="Belser C."/>
            <person name="Labadie K."/>
            <person name="Delbac F."/>
            <person name="Ferrandon D."/>
        </authorList>
    </citation>
    <scope>NUCLEOTIDE SEQUENCE [LARGE SCALE GENOMIC DNA]</scope>
    <source>
        <strain evidence="7 8">Franzen</strain>
    </source>
</reference>
<dbReference type="Gene3D" id="3.40.1810.10">
    <property type="entry name" value="Transcription factor, MADS-box"/>
    <property type="match status" value="1"/>
</dbReference>
<evidence type="ECO:0000313" key="7">
    <source>
        <dbReference type="EMBL" id="RVD92202.1"/>
    </source>
</evidence>
<dbReference type="VEuPathDB" id="MicrosporidiaDB:TUBRATIS_13040"/>
<dbReference type="GO" id="GO:0000987">
    <property type="term" value="F:cis-regulatory region sequence-specific DNA binding"/>
    <property type="evidence" value="ECO:0007669"/>
    <property type="project" value="InterPro"/>
</dbReference>
<dbReference type="EMBL" id="RCSS01000280">
    <property type="protein sequence ID" value="RVD92202.1"/>
    <property type="molecule type" value="Genomic_DNA"/>
</dbReference>
<dbReference type="GO" id="GO:0046983">
    <property type="term" value="F:protein dimerization activity"/>
    <property type="evidence" value="ECO:0007669"/>
    <property type="project" value="InterPro"/>
</dbReference>
<proteinExistence type="predicted"/>
<evidence type="ECO:0000256" key="1">
    <source>
        <dbReference type="ARBA" id="ARBA00004123"/>
    </source>
</evidence>
<sequence>MSNNHVNKKEKEESYEQNNAYTQSYEVPNNQLYQSREYYSQNYYQYSYPYNYYRGEGGMTMPKSEYLDETSSEKPKVKGKKKMVLEYIEPKNKRSVTFSKRKKGILKKAYELNVLTGAQVLLLIANDTGHVYTFATPKLRPIISDHEYLIQQCLNTPLIDDYNDFRHNKPLQTYPMDKTYEDFSGKRNEKE</sequence>
<gene>
    <name evidence="7" type="ORF">TUBRATIS_13040</name>
</gene>
<comment type="caution">
    <text evidence="7">The sequence shown here is derived from an EMBL/GenBank/DDBJ whole genome shotgun (WGS) entry which is preliminary data.</text>
</comment>
<dbReference type="InterPro" id="IPR033897">
    <property type="entry name" value="SRF-like_MADS-box"/>
</dbReference>
<dbReference type="Proteomes" id="UP000282876">
    <property type="component" value="Unassembled WGS sequence"/>
</dbReference>
<keyword evidence="5" id="KW-0539">Nucleus</keyword>
<dbReference type="CDD" id="cd00266">
    <property type="entry name" value="MADS_SRF_like"/>
    <property type="match status" value="1"/>
</dbReference>
<evidence type="ECO:0000313" key="8">
    <source>
        <dbReference type="Proteomes" id="UP000282876"/>
    </source>
</evidence>
<feature type="domain" description="MADS-box" evidence="6">
    <location>
        <begin position="78"/>
        <end position="138"/>
    </location>
</feature>
<dbReference type="STRING" id="291195.A0A437AM15"/>